<keyword evidence="1" id="KW-0812">Transmembrane</keyword>
<feature type="transmembrane region" description="Helical" evidence="1">
    <location>
        <begin position="395"/>
        <end position="414"/>
    </location>
</feature>
<keyword evidence="1" id="KW-1133">Transmembrane helix</keyword>
<gene>
    <name evidence="2" type="ORF">GFK26_00795</name>
</gene>
<feature type="transmembrane region" description="Helical" evidence="1">
    <location>
        <begin position="140"/>
        <end position="162"/>
    </location>
</feature>
<feature type="transmembrane region" description="Helical" evidence="1">
    <location>
        <begin position="331"/>
        <end position="358"/>
    </location>
</feature>
<evidence type="ECO:0000313" key="3">
    <source>
        <dbReference type="Proteomes" id="UP000326780"/>
    </source>
</evidence>
<dbReference type="EMBL" id="CP045644">
    <property type="protein sequence ID" value="QFZ81416.1"/>
    <property type="molecule type" value="Genomic_DNA"/>
</dbReference>
<sequence length="421" mass="47439">MIEAAELMLSILSALILGVGMWHSMRKNQDPFSPIKIYIVFNTFFYADIFFGEHNFLVRTIYLAQCLIIFICGFFEPQGREFAWRGLGKKTVNTKKMLLIVWALSVFPIATQLMVIGELGGVASAISNIALRVKYFEGRGYILIINSSFIVLNLMHFCAALISRSRRALVLYAFHFSILILIGLLSGSRSFIIMTLLVAVVIYSYIFKRVSKSNLLLVFFVFASLIAVLGELRNTVSVADDVVSFENYGSSGDLEGSHFKYGLIPLDIITSSNLSELQWGKTYLSLLTNFVPRAINSDKLESGGVFFTRVYADNAWGGDSNLATGAVTEGIINFGFGFGLIFGLVGIFAFYILGILAYRKFILKGVNEKTFMFLIPYVYFILLAARYSYSEFSYVIFSFVITVIFPWYLFRFFYGASLKFK</sequence>
<evidence type="ECO:0000256" key="1">
    <source>
        <dbReference type="SAM" id="Phobius"/>
    </source>
</evidence>
<evidence type="ECO:0000313" key="2">
    <source>
        <dbReference type="EMBL" id="QFZ81416.1"/>
    </source>
</evidence>
<feature type="transmembrane region" description="Helical" evidence="1">
    <location>
        <begin position="97"/>
        <end position="120"/>
    </location>
</feature>
<dbReference type="RefSeq" id="WP_153280430.1">
    <property type="nucleotide sequence ID" value="NZ_CP045644.1"/>
</dbReference>
<organism evidence="2 3">
    <name type="scientific">Variovorax paradoxus</name>
    <dbReference type="NCBI Taxonomy" id="34073"/>
    <lineage>
        <taxon>Bacteria</taxon>
        <taxon>Pseudomonadati</taxon>
        <taxon>Pseudomonadota</taxon>
        <taxon>Betaproteobacteria</taxon>
        <taxon>Burkholderiales</taxon>
        <taxon>Comamonadaceae</taxon>
        <taxon>Variovorax</taxon>
    </lineage>
</organism>
<name>A0A5Q0LW63_VARPD</name>
<proteinExistence type="predicted"/>
<protein>
    <recommendedName>
        <fullName evidence="4">Oligosaccharide repeat unit polymerase</fullName>
    </recommendedName>
</protein>
<feature type="transmembrane region" description="Helical" evidence="1">
    <location>
        <begin position="370"/>
        <end position="389"/>
    </location>
</feature>
<feature type="transmembrane region" description="Helical" evidence="1">
    <location>
        <begin position="214"/>
        <end position="232"/>
    </location>
</feature>
<reference evidence="2 3" key="1">
    <citation type="submission" date="2019-10" db="EMBL/GenBank/DDBJ databases">
        <title>Complete genome sequence of Variovorax paradoxus 5C-2.</title>
        <authorList>
            <person name="Gogoleva N.E."/>
            <person name="Balkin A.S."/>
        </authorList>
    </citation>
    <scope>NUCLEOTIDE SEQUENCE [LARGE SCALE GENOMIC DNA]</scope>
    <source>
        <strain evidence="2 3">5C-2</strain>
    </source>
</reference>
<accession>A0A5Q0LW63</accession>
<keyword evidence="1" id="KW-0472">Membrane</keyword>
<feature type="transmembrane region" description="Helical" evidence="1">
    <location>
        <begin position="191"/>
        <end position="207"/>
    </location>
</feature>
<feature type="transmembrane region" description="Helical" evidence="1">
    <location>
        <begin position="169"/>
        <end position="185"/>
    </location>
</feature>
<evidence type="ECO:0008006" key="4">
    <source>
        <dbReference type="Google" id="ProtNLM"/>
    </source>
</evidence>
<feature type="transmembrane region" description="Helical" evidence="1">
    <location>
        <begin position="57"/>
        <end position="76"/>
    </location>
</feature>
<dbReference type="Proteomes" id="UP000326780">
    <property type="component" value="Chromosome"/>
</dbReference>
<feature type="transmembrane region" description="Helical" evidence="1">
    <location>
        <begin position="6"/>
        <end position="23"/>
    </location>
</feature>
<dbReference type="AlphaFoldDB" id="A0A5Q0LW63"/>